<feature type="transmembrane region" description="Helical" evidence="2">
    <location>
        <begin position="21"/>
        <end position="39"/>
    </location>
</feature>
<feature type="region of interest" description="Disordered" evidence="1">
    <location>
        <begin position="756"/>
        <end position="780"/>
    </location>
</feature>
<dbReference type="InterPro" id="IPR024745">
    <property type="entry name" value="GH44_cat"/>
</dbReference>
<evidence type="ECO:0000313" key="4">
    <source>
        <dbReference type="EMBL" id="GAX76455.1"/>
    </source>
</evidence>
<keyword evidence="2" id="KW-0812">Transmembrane</keyword>
<evidence type="ECO:0000259" key="3">
    <source>
        <dbReference type="Pfam" id="PF12891"/>
    </source>
</evidence>
<dbReference type="Proteomes" id="UP000232323">
    <property type="component" value="Unassembled WGS sequence"/>
</dbReference>
<evidence type="ECO:0000256" key="1">
    <source>
        <dbReference type="SAM" id="MobiDB-lite"/>
    </source>
</evidence>
<organism evidence="4 5">
    <name type="scientific">Chlamydomonas eustigma</name>
    <dbReference type="NCBI Taxonomy" id="1157962"/>
    <lineage>
        <taxon>Eukaryota</taxon>
        <taxon>Viridiplantae</taxon>
        <taxon>Chlorophyta</taxon>
        <taxon>core chlorophytes</taxon>
        <taxon>Chlorophyceae</taxon>
        <taxon>CS clade</taxon>
        <taxon>Chlamydomonadales</taxon>
        <taxon>Chlamydomonadaceae</taxon>
        <taxon>Chlamydomonas</taxon>
    </lineage>
</organism>
<dbReference type="Pfam" id="PF12891">
    <property type="entry name" value="Glyco_hydro_44"/>
    <property type="match status" value="1"/>
</dbReference>
<evidence type="ECO:0000313" key="5">
    <source>
        <dbReference type="Proteomes" id="UP000232323"/>
    </source>
</evidence>
<dbReference type="OrthoDB" id="3180848at2759"/>
<keyword evidence="2" id="KW-0472">Membrane</keyword>
<gene>
    <name evidence="4" type="ORF">CEUSTIGMA_g3900.t1</name>
</gene>
<feature type="compositionally biased region" description="Polar residues" evidence="1">
    <location>
        <begin position="938"/>
        <end position="947"/>
    </location>
</feature>
<dbReference type="InterPro" id="IPR013780">
    <property type="entry name" value="Glyco_hydro_b"/>
</dbReference>
<feature type="domain" description="Glycoside hydrolase family 44 catalytic" evidence="3">
    <location>
        <begin position="117"/>
        <end position="368"/>
    </location>
</feature>
<keyword evidence="2" id="KW-1133">Transmembrane helix</keyword>
<dbReference type="InterPro" id="IPR017853">
    <property type="entry name" value="GH"/>
</dbReference>
<comment type="caution">
    <text evidence="4">The sequence shown here is derived from an EMBL/GenBank/DDBJ whole genome shotgun (WGS) entry which is preliminary data.</text>
</comment>
<proteinExistence type="predicted"/>
<reference evidence="4 5" key="1">
    <citation type="submission" date="2017-08" db="EMBL/GenBank/DDBJ databases">
        <title>Acidophilic green algal genome provides insights into adaptation to an acidic environment.</title>
        <authorList>
            <person name="Hirooka S."/>
            <person name="Hirose Y."/>
            <person name="Kanesaki Y."/>
            <person name="Higuchi S."/>
            <person name="Fujiwara T."/>
            <person name="Onuma R."/>
            <person name="Era A."/>
            <person name="Ohbayashi R."/>
            <person name="Uzuka A."/>
            <person name="Nozaki H."/>
            <person name="Yoshikawa H."/>
            <person name="Miyagishima S.Y."/>
        </authorList>
    </citation>
    <scope>NUCLEOTIDE SEQUENCE [LARGE SCALE GENOMIC DNA]</scope>
    <source>
        <strain evidence="4 5">NIES-2499</strain>
    </source>
</reference>
<dbReference type="AlphaFoldDB" id="A0A250X075"/>
<feature type="compositionally biased region" description="Pro residues" evidence="1">
    <location>
        <begin position="757"/>
        <end position="780"/>
    </location>
</feature>
<evidence type="ECO:0000256" key="2">
    <source>
        <dbReference type="SAM" id="Phobius"/>
    </source>
</evidence>
<feature type="region of interest" description="Disordered" evidence="1">
    <location>
        <begin position="927"/>
        <end position="947"/>
    </location>
</feature>
<dbReference type="Gene3D" id="2.60.40.1180">
    <property type="entry name" value="Golgi alpha-mannosidase II"/>
    <property type="match status" value="1"/>
</dbReference>
<dbReference type="EMBL" id="BEGY01000017">
    <property type="protein sequence ID" value="GAX76455.1"/>
    <property type="molecule type" value="Genomic_DNA"/>
</dbReference>
<sequence length="1044" mass="113297">MSLALCKIYMTLSLEKLQMSALRYVMICAMLHIILGGVYDVKAVKHIAAIRRLDEANSINEMPYSIVVNAAARQHVISSLIYGVAFGTAETVSDLNAPLNRLGGNLASTYNWELNANNHGSDWYFESTHTTGQNLASAPGAYADAFISGSKEGGAAALMTIPLLPYIANLRPGYETLPSFSIQKYGPQTGHDPWHSDAGNGVSLPTGDFVSGNNPLDAYVPSNTTVQKAWIDHLHSTWGNASSGPLKYFLMDNEPSLWYHSHRDAYPKGLTMQDALDLIIDYGSMIKSVDPTAQALGPEEWGWLGYMYSGADQQFAQTNTYNHPNNFPDRAAHGGMDYVPWLLSQLYAYEQNTGQRILDYLSLHYYPQGGEFQGSNNLTMKLLRNRSTRELWDPDYISQSYLNTTVMLLPLMKSWVEQYYPGTKVALTEYNWGDDEGMSGATAQADILGILGREGVDVATRWECPASGTPTYQAFKMYRNYDGSNSTFGDVSLSTNSTANVDDLSSFAALRLSDGALTIMVVNKVLPPSSDAYIELSLIDLPLNLSCTGSSEVWMFSNASFVIERQADLSIERVEANGSLSSSLQIYVPAQSITLLVVPALSSCHWPPSPPNIPSAPAPPFNPTPVFKSNTVMLNSSSTTDSTAAGVLLSGSNVTFLTNITLVSGIFSHGIIDVEVHEGLNNNSLIYQHSWAGVNLPESGFVPMGQYPQIPVTATFIWDWVVTSTPGSYYMVVGTASGDWSVFYLWNSSSFSMQVEAPPPQPPFPPSPPQHPPQPPLPPISPSVVPPAGLVVAPTFSTALTMVVPGEDTMVLSPGETVTFITNVTLLHGFLLNGVVDMEIRNAGNSSQQLYQRYWLGIDMVPDSATNSGLPSPVPQATQASAVVLSFSWSWNASVSPGNYTIITGVFSSGWSTCYLWDTSSTLSVQGADDESSLEPPSRQTLALQPPLSKTYSPPHYVSSSVLPLQPTTYDPSLLAPIPPPTYSLQSTWRSTSAAPSYPPPVYPNTDDVRDSPNRSPRPHATITPHPPLYPASPEATRMAAPSK</sequence>
<dbReference type="Gene3D" id="3.20.20.80">
    <property type="entry name" value="Glycosidases"/>
    <property type="match status" value="1"/>
</dbReference>
<protein>
    <recommendedName>
        <fullName evidence="3">Glycoside hydrolase family 44 catalytic domain-containing protein</fullName>
    </recommendedName>
</protein>
<keyword evidence="5" id="KW-1185">Reference proteome</keyword>
<feature type="region of interest" description="Disordered" evidence="1">
    <location>
        <begin position="994"/>
        <end position="1044"/>
    </location>
</feature>
<accession>A0A250X075</accession>
<name>A0A250X075_9CHLO</name>
<dbReference type="SUPFAM" id="SSF51445">
    <property type="entry name" value="(Trans)glycosidases"/>
    <property type="match status" value="1"/>
</dbReference>